<dbReference type="Pfam" id="PF00528">
    <property type="entry name" value="BPD_transp_1"/>
    <property type="match status" value="1"/>
</dbReference>
<feature type="transmembrane region" description="Helical" evidence="9">
    <location>
        <begin position="12"/>
        <end position="32"/>
    </location>
</feature>
<dbReference type="Gene3D" id="1.10.3720.10">
    <property type="entry name" value="MetI-like"/>
    <property type="match status" value="1"/>
</dbReference>
<reference evidence="11 12" key="1">
    <citation type="submission" date="2017-07" db="EMBL/GenBank/DDBJ databases">
        <title>Phylogenetic study on the rhizospheric bacterium Ochrobactrum sp. A44.</title>
        <authorList>
            <person name="Krzyzanowska D.M."/>
            <person name="Ossowicki A."/>
            <person name="Rajewska M."/>
            <person name="Maciag T."/>
            <person name="Kaczynski Z."/>
            <person name="Czerwicka M."/>
            <person name="Jafra S."/>
        </authorList>
    </citation>
    <scope>NUCLEOTIDE SEQUENCE [LARGE SCALE GENOMIC DNA]</scope>
    <source>
        <strain evidence="11 12">PR17</strain>
    </source>
</reference>
<evidence type="ECO:0000256" key="4">
    <source>
        <dbReference type="ARBA" id="ARBA00022475"/>
    </source>
</evidence>
<name>A0A256FPJ8_9HYPH</name>
<dbReference type="GO" id="GO:0005886">
    <property type="term" value="C:plasma membrane"/>
    <property type="evidence" value="ECO:0007669"/>
    <property type="project" value="UniProtKB-SubCell"/>
</dbReference>
<evidence type="ECO:0000256" key="1">
    <source>
        <dbReference type="ARBA" id="ARBA00004429"/>
    </source>
</evidence>
<feature type="transmembrane region" description="Helical" evidence="9">
    <location>
        <begin position="184"/>
        <end position="201"/>
    </location>
</feature>
<dbReference type="GO" id="GO:0071916">
    <property type="term" value="F:dipeptide transmembrane transporter activity"/>
    <property type="evidence" value="ECO:0007669"/>
    <property type="project" value="TreeGrafter"/>
</dbReference>
<dbReference type="InterPro" id="IPR035906">
    <property type="entry name" value="MetI-like_sf"/>
</dbReference>
<dbReference type="RefSeq" id="WP_094575304.1">
    <property type="nucleotide sequence ID" value="NZ_JBHEEL010000009.1"/>
</dbReference>
<comment type="function">
    <text evidence="8">Probably part of an ABC transporter complex that could be involved in peptide import. Probably responsible for the translocation of the substrate across the membrane.</text>
</comment>
<keyword evidence="12" id="KW-1185">Reference proteome</keyword>
<keyword evidence="5 9" id="KW-0812">Transmembrane</keyword>
<evidence type="ECO:0000313" key="12">
    <source>
        <dbReference type="Proteomes" id="UP000216345"/>
    </source>
</evidence>
<evidence type="ECO:0000256" key="9">
    <source>
        <dbReference type="RuleBase" id="RU363032"/>
    </source>
</evidence>
<feature type="domain" description="ABC transmembrane type-1" evidence="10">
    <location>
        <begin position="98"/>
        <end position="311"/>
    </location>
</feature>
<dbReference type="CDD" id="cd06261">
    <property type="entry name" value="TM_PBP2"/>
    <property type="match status" value="1"/>
</dbReference>
<evidence type="ECO:0000313" key="11">
    <source>
        <dbReference type="EMBL" id="OYR16678.1"/>
    </source>
</evidence>
<keyword evidence="7 9" id="KW-0472">Membrane</keyword>
<dbReference type="EMBL" id="NNRK01000022">
    <property type="protein sequence ID" value="OYR16678.1"/>
    <property type="molecule type" value="Genomic_DNA"/>
</dbReference>
<comment type="caution">
    <text evidence="11">The sequence shown here is derived from an EMBL/GenBank/DDBJ whole genome shotgun (WGS) entry which is preliminary data.</text>
</comment>
<protein>
    <submittedName>
        <fullName evidence="11">Binding-protein-dependent transport system inner membrane component family protein</fullName>
    </submittedName>
</protein>
<sequence>MLNLAYFLRRLFAAAVTILVAVTLNFLLFRVLPGNAVTHIARIPNASAEMRRALEIKFGLDKPIWEQFLIYLREMAHGNLGISYANRQPVFDNLLEAFSNTIPMVATGTVIALILGLVVGTVAATRRNGPTDHILTGSAVLAYAFPTQFLGLMMLIFGAGYLPAAGMSDPFLLADGWWDVMRDRVWHMVLPVSTLVLTLYAENALITRSAMLETLGEDYILTARAKGVPRRRIILRHALRNALLPIVTMSALSLGSIVSGAILVEVIFSWPGIGRTLYEAVLNRDYPMLQGGFLAITIVVTLLNLAADLLHFVLDPRVRT</sequence>
<comment type="similarity">
    <text evidence="2 9">Belongs to the binding-protein-dependent transport system permease family.</text>
</comment>
<comment type="subcellular location">
    <subcellularLocation>
        <location evidence="1">Cell inner membrane</location>
        <topology evidence="1">Multi-pass membrane protein</topology>
    </subcellularLocation>
    <subcellularLocation>
        <location evidence="9">Cell membrane</location>
        <topology evidence="9">Multi-pass membrane protein</topology>
    </subcellularLocation>
</comment>
<dbReference type="Pfam" id="PF19300">
    <property type="entry name" value="BPD_transp_1_N"/>
    <property type="match status" value="1"/>
</dbReference>
<feature type="transmembrane region" description="Helical" evidence="9">
    <location>
        <begin position="288"/>
        <end position="314"/>
    </location>
</feature>
<dbReference type="PANTHER" id="PTHR43163">
    <property type="entry name" value="DIPEPTIDE TRANSPORT SYSTEM PERMEASE PROTEIN DPPB-RELATED"/>
    <property type="match status" value="1"/>
</dbReference>
<dbReference type="Proteomes" id="UP000216345">
    <property type="component" value="Unassembled WGS sequence"/>
</dbReference>
<feature type="transmembrane region" description="Helical" evidence="9">
    <location>
        <begin position="102"/>
        <end position="123"/>
    </location>
</feature>
<feature type="transmembrane region" description="Helical" evidence="9">
    <location>
        <begin position="135"/>
        <end position="164"/>
    </location>
</feature>
<dbReference type="AlphaFoldDB" id="A0A256FPJ8"/>
<dbReference type="PANTHER" id="PTHR43163:SF6">
    <property type="entry name" value="DIPEPTIDE TRANSPORT SYSTEM PERMEASE PROTEIN DPPB-RELATED"/>
    <property type="match status" value="1"/>
</dbReference>
<dbReference type="InterPro" id="IPR000515">
    <property type="entry name" value="MetI-like"/>
</dbReference>
<keyword evidence="4" id="KW-1003">Cell membrane</keyword>
<keyword evidence="3 9" id="KW-0813">Transport</keyword>
<evidence type="ECO:0000256" key="2">
    <source>
        <dbReference type="ARBA" id="ARBA00009306"/>
    </source>
</evidence>
<keyword evidence="6 9" id="KW-1133">Transmembrane helix</keyword>
<dbReference type="OrthoDB" id="9805855at2"/>
<evidence type="ECO:0000256" key="3">
    <source>
        <dbReference type="ARBA" id="ARBA00022448"/>
    </source>
</evidence>
<dbReference type="PROSITE" id="PS50928">
    <property type="entry name" value="ABC_TM1"/>
    <property type="match status" value="1"/>
</dbReference>
<evidence type="ECO:0000259" key="10">
    <source>
        <dbReference type="PROSITE" id="PS50928"/>
    </source>
</evidence>
<feature type="transmembrane region" description="Helical" evidence="9">
    <location>
        <begin position="242"/>
        <end position="268"/>
    </location>
</feature>
<evidence type="ECO:0000256" key="6">
    <source>
        <dbReference type="ARBA" id="ARBA00022989"/>
    </source>
</evidence>
<gene>
    <name evidence="11" type="ORF">CEV32_4312</name>
</gene>
<dbReference type="SUPFAM" id="SSF161098">
    <property type="entry name" value="MetI-like"/>
    <property type="match status" value="1"/>
</dbReference>
<evidence type="ECO:0000256" key="8">
    <source>
        <dbReference type="ARBA" id="ARBA00025454"/>
    </source>
</evidence>
<proteinExistence type="inferred from homology"/>
<evidence type="ECO:0000256" key="7">
    <source>
        <dbReference type="ARBA" id="ARBA00023136"/>
    </source>
</evidence>
<dbReference type="InterPro" id="IPR045621">
    <property type="entry name" value="BPD_transp_1_N"/>
</dbReference>
<accession>A0A256FPJ8</accession>
<evidence type="ECO:0000256" key="5">
    <source>
        <dbReference type="ARBA" id="ARBA00022692"/>
    </source>
</evidence>
<organism evidence="11 12">
    <name type="scientific">Brucella rhizosphaerae</name>
    <dbReference type="NCBI Taxonomy" id="571254"/>
    <lineage>
        <taxon>Bacteria</taxon>
        <taxon>Pseudomonadati</taxon>
        <taxon>Pseudomonadota</taxon>
        <taxon>Alphaproteobacteria</taxon>
        <taxon>Hyphomicrobiales</taxon>
        <taxon>Brucellaceae</taxon>
        <taxon>Brucella/Ochrobactrum group</taxon>
        <taxon>Brucella</taxon>
    </lineage>
</organism>